<dbReference type="EMBL" id="FJUX01000010">
    <property type="protein sequence ID" value="CZS91859.1"/>
    <property type="molecule type" value="Genomic_DNA"/>
</dbReference>
<organism evidence="1 2">
    <name type="scientific">Rhynchosporium agropyri</name>
    <dbReference type="NCBI Taxonomy" id="914238"/>
    <lineage>
        <taxon>Eukaryota</taxon>
        <taxon>Fungi</taxon>
        <taxon>Dikarya</taxon>
        <taxon>Ascomycota</taxon>
        <taxon>Pezizomycotina</taxon>
        <taxon>Leotiomycetes</taxon>
        <taxon>Helotiales</taxon>
        <taxon>Ploettnerulaceae</taxon>
        <taxon>Rhynchosporium</taxon>
    </lineage>
</organism>
<protein>
    <submittedName>
        <fullName evidence="1">Uncharacterized protein</fullName>
    </submittedName>
</protein>
<gene>
    <name evidence="1" type="ORF">RAG0_02406</name>
</gene>
<reference evidence="2" key="1">
    <citation type="submission" date="2016-03" db="EMBL/GenBank/DDBJ databases">
        <authorList>
            <person name="Guldener U."/>
        </authorList>
    </citation>
    <scope>NUCLEOTIDE SEQUENCE [LARGE SCALE GENOMIC DNA]</scope>
    <source>
        <strain evidence="2">04CH-RAC-A.6.1</strain>
    </source>
</reference>
<name>A0A1E1K1B2_9HELO</name>
<sequence>MYLFLHLALQPGLQHSGSNTTFYKAIASNYTEKTSSGQQHASSLMAAKLIPIPKNT</sequence>
<proteinExistence type="predicted"/>
<dbReference type="AlphaFoldDB" id="A0A1E1K1B2"/>
<accession>A0A1E1K1B2</accession>
<evidence type="ECO:0000313" key="2">
    <source>
        <dbReference type="Proteomes" id="UP000178912"/>
    </source>
</evidence>
<dbReference type="Proteomes" id="UP000178912">
    <property type="component" value="Unassembled WGS sequence"/>
</dbReference>
<keyword evidence="2" id="KW-1185">Reference proteome</keyword>
<evidence type="ECO:0000313" key="1">
    <source>
        <dbReference type="EMBL" id="CZS91859.1"/>
    </source>
</evidence>